<proteinExistence type="predicted"/>
<protein>
    <submittedName>
        <fullName evidence="1">Uncharacterized protein</fullName>
    </submittedName>
</protein>
<dbReference type="EMBL" id="CP061800">
    <property type="protein sequence ID" value="QTA86687.1"/>
    <property type="molecule type" value="Genomic_DNA"/>
</dbReference>
<dbReference type="Proteomes" id="UP000663722">
    <property type="component" value="Chromosome"/>
</dbReference>
<evidence type="ECO:0000313" key="1">
    <source>
        <dbReference type="EMBL" id="QTA86687.1"/>
    </source>
</evidence>
<gene>
    <name evidence="1" type="ORF">dnm_027110</name>
</gene>
<dbReference type="AlphaFoldDB" id="A0A975BK10"/>
<keyword evidence="2" id="KW-1185">Reference proteome</keyword>
<name>A0A975BK10_9BACT</name>
<sequence length="53" mass="6370">MIKIFLKYYGLLSLISLSPELVEIRTLFHLIRCQSERRKITIQENFIQSHTTF</sequence>
<reference evidence="1" key="1">
    <citation type="journal article" date="2021" name="Microb. Physiol.">
        <title>Proteogenomic Insights into the Physiology of Marine, Sulfate-Reducing, Filamentous Desulfonema limicola and Desulfonema magnum.</title>
        <authorList>
            <person name="Schnaars V."/>
            <person name="Wohlbrand L."/>
            <person name="Scheve S."/>
            <person name="Hinrichs C."/>
            <person name="Reinhardt R."/>
            <person name="Rabus R."/>
        </authorList>
    </citation>
    <scope>NUCLEOTIDE SEQUENCE</scope>
    <source>
        <strain evidence="1">4be13</strain>
    </source>
</reference>
<dbReference type="KEGG" id="dmm:dnm_027110"/>
<organism evidence="1 2">
    <name type="scientific">Desulfonema magnum</name>
    <dbReference type="NCBI Taxonomy" id="45655"/>
    <lineage>
        <taxon>Bacteria</taxon>
        <taxon>Pseudomonadati</taxon>
        <taxon>Thermodesulfobacteriota</taxon>
        <taxon>Desulfobacteria</taxon>
        <taxon>Desulfobacterales</taxon>
        <taxon>Desulfococcaceae</taxon>
        <taxon>Desulfonema</taxon>
    </lineage>
</organism>
<accession>A0A975BK10</accession>
<evidence type="ECO:0000313" key="2">
    <source>
        <dbReference type="Proteomes" id="UP000663722"/>
    </source>
</evidence>